<dbReference type="EMBL" id="BSXS01006659">
    <property type="protein sequence ID" value="GME85826.1"/>
    <property type="molecule type" value="Genomic_DNA"/>
</dbReference>
<accession>A0ACB5TDG3</accession>
<gene>
    <name evidence="1" type="ORF">Amon02_000778000</name>
</gene>
<evidence type="ECO:0000313" key="2">
    <source>
        <dbReference type="Proteomes" id="UP001165064"/>
    </source>
</evidence>
<keyword evidence="2" id="KW-1185">Reference proteome</keyword>
<sequence length="365" mass="41068">MVILLISKKATEKQIQQQAQAQDQEQQQQANPLLTLANSVHQTATSAQDWSRRTADMALKLDTNSPHQPHVSTQPGPQQQLQQSPVNQHQQLGQLQQQQQQQQLGQQQQQQLQQLQQQQQLHNQQPLGQSLPPPLPQHHQQQSQQQQQQQQQLVPNPFFPGLEQAAHLGIPPSAAAAAAAILNEANNNGNVNVNVNVNGTHNNYNTNLTHTLNHQSPVKHHEGNIKPKSATDAHNHPSIPGTVIRTGSLRVFACPYQDCNKTFSRKMNLNSHMNSAHEHKKPFECSMCKQVFARHSDRRRHEQNQHKTGPGYICGGFNKIGENWGCSKHFKRKDGLTAHWRSQKARTKCLNGMSDVELETLLKTL</sequence>
<comment type="caution">
    <text evidence="1">The sequence shown here is derived from an EMBL/GenBank/DDBJ whole genome shotgun (WGS) entry which is preliminary data.</text>
</comment>
<protein>
    <submittedName>
        <fullName evidence="1">Unnamed protein product</fullName>
    </submittedName>
</protein>
<reference evidence="1" key="1">
    <citation type="submission" date="2023-04" db="EMBL/GenBank/DDBJ databases">
        <title>Ambrosiozyma monospora NBRC 10751.</title>
        <authorList>
            <person name="Ichikawa N."/>
            <person name="Sato H."/>
            <person name="Tonouchi N."/>
        </authorList>
    </citation>
    <scope>NUCLEOTIDE SEQUENCE</scope>
    <source>
        <strain evidence="1">NBRC 10751</strain>
    </source>
</reference>
<evidence type="ECO:0000313" key="1">
    <source>
        <dbReference type="EMBL" id="GME85826.1"/>
    </source>
</evidence>
<proteinExistence type="predicted"/>
<organism evidence="1 2">
    <name type="scientific">Ambrosiozyma monospora</name>
    <name type="common">Yeast</name>
    <name type="synonym">Endomycopsis monosporus</name>
    <dbReference type="NCBI Taxonomy" id="43982"/>
    <lineage>
        <taxon>Eukaryota</taxon>
        <taxon>Fungi</taxon>
        <taxon>Dikarya</taxon>
        <taxon>Ascomycota</taxon>
        <taxon>Saccharomycotina</taxon>
        <taxon>Pichiomycetes</taxon>
        <taxon>Pichiales</taxon>
        <taxon>Pichiaceae</taxon>
        <taxon>Ambrosiozyma</taxon>
    </lineage>
</organism>
<name>A0ACB5TDG3_AMBMO</name>
<dbReference type="Proteomes" id="UP001165064">
    <property type="component" value="Unassembled WGS sequence"/>
</dbReference>